<keyword evidence="1" id="KW-0812">Transmembrane</keyword>
<feature type="transmembrane region" description="Helical" evidence="1">
    <location>
        <begin position="38"/>
        <end position="57"/>
    </location>
</feature>
<reference evidence="2 3" key="1">
    <citation type="journal article" date="2018" name="Int. J. Syst. Evol. Microbiol.">
        <title>Flavobacterium chryseum sp. nov. and Flavobacterium psychroterrae sp. nov., novel environmental bacteria isolated from Antarctica.</title>
        <authorList>
            <person name="Kralova S."/>
            <person name="Svec P."/>
            <person name="Busse H.J."/>
            <person name="Stankova E."/>
            <person name="Vaczi P."/>
            <person name="Sedlacek I."/>
        </authorList>
    </citation>
    <scope>NUCLEOTIDE SEQUENCE [LARGE SCALE GENOMIC DNA]</scope>
    <source>
        <strain evidence="2 3">CCM 8827</strain>
    </source>
</reference>
<gene>
    <name evidence="2" type="ORF">KHA90_20965</name>
</gene>
<evidence type="ECO:0000313" key="3">
    <source>
        <dbReference type="Proteomes" id="UP000722625"/>
    </source>
</evidence>
<protein>
    <submittedName>
        <fullName evidence="2">Uncharacterized protein</fullName>
    </submittedName>
</protein>
<evidence type="ECO:0000313" key="2">
    <source>
        <dbReference type="EMBL" id="MBS7233490.1"/>
    </source>
</evidence>
<proteinExistence type="predicted"/>
<sequence length="64" mass="7259">MENKNEESKEVPDRGNLFFNFGDIFSEKIGQKIYRGKIIMVGIGSVALVSSAVLYFVQKKEETE</sequence>
<dbReference type="EMBL" id="JAGYVZ010000026">
    <property type="protein sequence ID" value="MBS7233490.1"/>
    <property type="molecule type" value="Genomic_DNA"/>
</dbReference>
<evidence type="ECO:0000256" key="1">
    <source>
        <dbReference type="SAM" id="Phobius"/>
    </source>
</evidence>
<keyword evidence="3" id="KW-1185">Reference proteome</keyword>
<accession>A0ABS5PGX5</accession>
<dbReference type="RefSeq" id="WP_213306044.1">
    <property type="nucleotide sequence ID" value="NZ_JAGYVZ010000026.1"/>
</dbReference>
<name>A0ABS5PGX5_9FLAO</name>
<organism evidence="2 3">
    <name type="scientific">Flavobacterium psychroterrae</name>
    <dbReference type="NCBI Taxonomy" id="2133767"/>
    <lineage>
        <taxon>Bacteria</taxon>
        <taxon>Pseudomonadati</taxon>
        <taxon>Bacteroidota</taxon>
        <taxon>Flavobacteriia</taxon>
        <taxon>Flavobacteriales</taxon>
        <taxon>Flavobacteriaceae</taxon>
        <taxon>Flavobacterium</taxon>
    </lineage>
</organism>
<keyword evidence="1" id="KW-0472">Membrane</keyword>
<comment type="caution">
    <text evidence="2">The sequence shown here is derived from an EMBL/GenBank/DDBJ whole genome shotgun (WGS) entry which is preliminary data.</text>
</comment>
<dbReference type="Proteomes" id="UP000722625">
    <property type="component" value="Unassembled WGS sequence"/>
</dbReference>
<keyword evidence="1" id="KW-1133">Transmembrane helix</keyword>